<dbReference type="Proteomes" id="UP000297245">
    <property type="component" value="Unassembled WGS sequence"/>
</dbReference>
<dbReference type="CDD" id="cd23507">
    <property type="entry name" value="hydrophobin_I"/>
    <property type="match status" value="1"/>
</dbReference>
<reference evidence="1 2" key="1">
    <citation type="journal article" date="2019" name="Nat. Ecol. Evol.">
        <title>Megaphylogeny resolves global patterns of mushroom evolution.</title>
        <authorList>
            <person name="Varga T."/>
            <person name="Krizsan K."/>
            <person name="Foldi C."/>
            <person name="Dima B."/>
            <person name="Sanchez-Garcia M."/>
            <person name="Sanchez-Ramirez S."/>
            <person name="Szollosi G.J."/>
            <person name="Szarkandi J.G."/>
            <person name="Papp V."/>
            <person name="Albert L."/>
            <person name="Andreopoulos W."/>
            <person name="Angelini C."/>
            <person name="Antonin V."/>
            <person name="Barry K.W."/>
            <person name="Bougher N.L."/>
            <person name="Buchanan P."/>
            <person name="Buyck B."/>
            <person name="Bense V."/>
            <person name="Catcheside P."/>
            <person name="Chovatia M."/>
            <person name="Cooper J."/>
            <person name="Damon W."/>
            <person name="Desjardin D."/>
            <person name="Finy P."/>
            <person name="Geml J."/>
            <person name="Haridas S."/>
            <person name="Hughes K."/>
            <person name="Justo A."/>
            <person name="Karasinski D."/>
            <person name="Kautmanova I."/>
            <person name="Kiss B."/>
            <person name="Kocsube S."/>
            <person name="Kotiranta H."/>
            <person name="LaButti K.M."/>
            <person name="Lechner B.E."/>
            <person name="Liimatainen K."/>
            <person name="Lipzen A."/>
            <person name="Lukacs Z."/>
            <person name="Mihaltcheva S."/>
            <person name="Morgado L.N."/>
            <person name="Niskanen T."/>
            <person name="Noordeloos M.E."/>
            <person name="Ohm R.A."/>
            <person name="Ortiz-Santana B."/>
            <person name="Ovrebo C."/>
            <person name="Racz N."/>
            <person name="Riley R."/>
            <person name="Savchenko A."/>
            <person name="Shiryaev A."/>
            <person name="Soop K."/>
            <person name="Spirin V."/>
            <person name="Szebenyi C."/>
            <person name="Tomsovsky M."/>
            <person name="Tulloss R.E."/>
            <person name="Uehling J."/>
            <person name="Grigoriev I.V."/>
            <person name="Vagvolgyi C."/>
            <person name="Papp T."/>
            <person name="Martin F.M."/>
            <person name="Miettinen O."/>
            <person name="Hibbett D.S."/>
            <person name="Nagy L.G."/>
        </authorList>
    </citation>
    <scope>NUCLEOTIDE SEQUENCE [LARGE SCALE GENOMIC DNA]</scope>
    <source>
        <strain evidence="1 2">CBS 962.96</strain>
    </source>
</reference>
<evidence type="ECO:0008006" key="3">
    <source>
        <dbReference type="Google" id="ProtNLM"/>
    </source>
</evidence>
<name>A0A4S8MUU4_DENBC</name>
<evidence type="ECO:0000313" key="2">
    <source>
        <dbReference type="Proteomes" id="UP000297245"/>
    </source>
</evidence>
<accession>A0A4S8MUU4</accession>
<dbReference type="AlphaFoldDB" id="A0A4S8MUU4"/>
<protein>
    <recommendedName>
        <fullName evidence="3">Hydrophobin</fullName>
    </recommendedName>
</protein>
<gene>
    <name evidence="1" type="ORF">K435DRAFT_848687</name>
</gene>
<keyword evidence="2" id="KW-1185">Reference proteome</keyword>
<organism evidence="1 2">
    <name type="scientific">Dendrothele bispora (strain CBS 962.96)</name>
    <dbReference type="NCBI Taxonomy" id="1314807"/>
    <lineage>
        <taxon>Eukaryota</taxon>
        <taxon>Fungi</taxon>
        <taxon>Dikarya</taxon>
        <taxon>Basidiomycota</taxon>
        <taxon>Agaricomycotina</taxon>
        <taxon>Agaricomycetes</taxon>
        <taxon>Agaricomycetidae</taxon>
        <taxon>Agaricales</taxon>
        <taxon>Agaricales incertae sedis</taxon>
        <taxon>Dendrothele</taxon>
    </lineage>
</organism>
<proteinExistence type="predicted"/>
<dbReference type="EMBL" id="ML179040">
    <property type="protein sequence ID" value="THV07017.1"/>
    <property type="molecule type" value="Genomic_DNA"/>
</dbReference>
<sequence length="168" mass="17423">MEVESPSIELATTCRRFFVPTALDFKIQCSVANAYKRWASNAGFSSVKHKLTIYARFFDINTMFNRLSALVIATLTIVLAVPRTKAQCATGSVAECCDLSLAATSPLAELVLGLLPVDTSTLTGSVGVGCQTGSDCDDPLCCTTAADITVPIVGGLAPVAAGCSPSPA</sequence>
<evidence type="ECO:0000313" key="1">
    <source>
        <dbReference type="EMBL" id="THV07017.1"/>
    </source>
</evidence>